<dbReference type="InterPro" id="IPR005162">
    <property type="entry name" value="Retrotrans_gag_dom"/>
</dbReference>
<sequence>MLYGGGTVKVGVWEEMESRIDLIHERLGETVHLAHRSEVMNEINARLIQHLAITNPPPPITPVIEEVDRSHRSHRAGDQDSKSRHSTGWGHSTRSRVQRDHGLEKLTPRTIDSFGYLSKLFVANFITCMVKQKNASHLFTIHQNEGESLKDYVKRFNQAILEVDCVDTPSMADKYIAVEELVKAKRRRRGRDDHKRKEFETQQVDYRDEYVAGRPQPDSSDRRYGDNRPIAGNIQIIHRGFGLGRSSSSSRKRHAKQANGRDEEEVYNLSMPITEAHQTIAFTNDNLKDLHLPYDDTLVVSATIANFNGDIPGIDPQVTIHRLFTNPDHPLVHQKRRKFSLERLKVVEEEVSKLIKASVIREAHYPNWLANIIVAPKKGGKIGHKMFKEMIGKMMEVYVDDMLVKTLKVADHITHLEETFGILRRHRMMLNPSKCILGVSLGKFLGFLVTKRGIEANPDQIQAQLAMSSPRNIHE</sequence>
<feature type="compositionally biased region" description="Basic and acidic residues" evidence="1">
    <location>
        <begin position="190"/>
        <end position="211"/>
    </location>
</feature>
<dbReference type="PANTHER" id="PTHR24559:SF431">
    <property type="entry name" value="RNA-DIRECTED DNA POLYMERASE HOMOLOG"/>
    <property type="match status" value="1"/>
</dbReference>
<protein>
    <recommendedName>
        <fullName evidence="2">Retrotransposon gag domain-containing protein</fullName>
    </recommendedName>
</protein>
<feature type="region of interest" description="Disordered" evidence="1">
    <location>
        <begin position="242"/>
        <end position="264"/>
    </location>
</feature>
<feature type="region of interest" description="Disordered" evidence="1">
    <location>
        <begin position="68"/>
        <end position="104"/>
    </location>
</feature>
<dbReference type="Proteomes" id="UP000585474">
    <property type="component" value="Unassembled WGS sequence"/>
</dbReference>
<evidence type="ECO:0000313" key="3">
    <source>
        <dbReference type="EMBL" id="GFS40364.1"/>
    </source>
</evidence>
<dbReference type="EMBL" id="BJWL01000347">
    <property type="protein sequence ID" value="GFS40364.1"/>
    <property type="molecule type" value="Genomic_DNA"/>
</dbReference>
<feature type="compositionally biased region" description="Basic and acidic residues" evidence="1">
    <location>
        <begin position="68"/>
        <end position="83"/>
    </location>
</feature>
<dbReference type="InterPro" id="IPR043128">
    <property type="entry name" value="Rev_trsase/Diguanyl_cyclase"/>
</dbReference>
<gene>
    <name evidence="3" type="ORF">Acr_00g0068130</name>
</gene>
<dbReference type="AlphaFoldDB" id="A0A7J0DSQ9"/>
<organism evidence="3 4">
    <name type="scientific">Actinidia rufa</name>
    <dbReference type="NCBI Taxonomy" id="165716"/>
    <lineage>
        <taxon>Eukaryota</taxon>
        <taxon>Viridiplantae</taxon>
        <taxon>Streptophyta</taxon>
        <taxon>Embryophyta</taxon>
        <taxon>Tracheophyta</taxon>
        <taxon>Spermatophyta</taxon>
        <taxon>Magnoliopsida</taxon>
        <taxon>eudicotyledons</taxon>
        <taxon>Gunneridae</taxon>
        <taxon>Pentapetalae</taxon>
        <taxon>asterids</taxon>
        <taxon>Ericales</taxon>
        <taxon>Actinidiaceae</taxon>
        <taxon>Actinidia</taxon>
    </lineage>
</organism>
<dbReference type="Gene3D" id="3.30.70.270">
    <property type="match status" value="1"/>
</dbReference>
<dbReference type="Pfam" id="PF03732">
    <property type="entry name" value="Retrotrans_gag"/>
    <property type="match status" value="1"/>
</dbReference>
<dbReference type="PANTHER" id="PTHR24559">
    <property type="entry name" value="TRANSPOSON TY3-I GAG-POL POLYPROTEIN"/>
    <property type="match status" value="1"/>
</dbReference>
<dbReference type="InterPro" id="IPR043502">
    <property type="entry name" value="DNA/RNA_pol_sf"/>
</dbReference>
<feature type="domain" description="Retrotransposon gag" evidence="2">
    <location>
        <begin position="104"/>
        <end position="174"/>
    </location>
</feature>
<evidence type="ECO:0000256" key="1">
    <source>
        <dbReference type="SAM" id="MobiDB-lite"/>
    </source>
</evidence>
<name>A0A7J0DSQ9_9ERIC</name>
<evidence type="ECO:0000259" key="2">
    <source>
        <dbReference type="Pfam" id="PF03732"/>
    </source>
</evidence>
<reference evidence="4" key="1">
    <citation type="submission" date="2019-07" db="EMBL/GenBank/DDBJ databases">
        <title>De Novo Assembly of kiwifruit Actinidia rufa.</title>
        <authorList>
            <person name="Sugita-Konishi S."/>
            <person name="Sato K."/>
            <person name="Mori E."/>
            <person name="Abe Y."/>
            <person name="Kisaki G."/>
            <person name="Hamano K."/>
            <person name="Suezawa K."/>
            <person name="Otani M."/>
            <person name="Fukuda T."/>
            <person name="Manabe T."/>
            <person name="Gomi K."/>
            <person name="Tabuchi M."/>
            <person name="Akimitsu K."/>
            <person name="Kataoka I."/>
        </authorList>
    </citation>
    <scope>NUCLEOTIDE SEQUENCE [LARGE SCALE GENOMIC DNA]</scope>
    <source>
        <strain evidence="4">cv. Fuchu</strain>
    </source>
</reference>
<comment type="caution">
    <text evidence="3">The sequence shown here is derived from an EMBL/GenBank/DDBJ whole genome shotgun (WGS) entry which is preliminary data.</text>
</comment>
<feature type="region of interest" description="Disordered" evidence="1">
    <location>
        <begin position="186"/>
        <end position="228"/>
    </location>
</feature>
<keyword evidence="4" id="KW-1185">Reference proteome</keyword>
<evidence type="ECO:0000313" key="4">
    <source>
        <dbReference type="Proteomes" id="UP000585474"/>
    </source>
</evidence>
<accession>A0A7J0DSQ9</accession>
<dbReference type="SUPFAM" id="SSF56672">
    <property type="entry name" value="DNA/RNA polymerases"/>
    <property type="match status" value="1"/>
</dbReference>
<dbReference type="OrthoDB" id="1110778at2759"/>
<proteinExistence type="predicted"/>
<dbReference type="InterPro" id="IPR053134">
    <property type="entry name" value="RNA-dir_DNA_polymerase"/>
</dbReference>